<name>A0A813GIY4_POLGL</name>
<evidence type="ECO:0000256" key="6">
    <source>
        <dbReference type="ARBA" id="ARBA00023145"/>
    </source>
</evidence>
<evidence type="ECO:0000256" key="1">
    <source>
        <dbReference type="ARBA" id="ARBA00022670"/>
    </source>
</evidence>
<evidence type="ECO:0000256" key="8">
    <source>
        <dbReference type="ARBA" id="ARBA00023619"/>
    </source>
</evidence>
<keyword evidence="10" id="KW-0732">Signal</keyword>
<dbReference type="Gene3D" id="3.40.50.200">
    <property type="entry name" value="Peptidase S8/S53 domain"/>
    <property type="match status" value="1"/>
</dbReference>
<dbReference type="Pfam" id="PF09286">
    <property type="entry name" value="Pro-kuma_activ"/>
    <property type="match status" value="1"/>
</dbReference>
<dbReference type="InterPro" id="IPR036852">
    <property type="entry name" value="Peptidase_S8/S53_dom_sf"/>
</dbReference>
<feature type="active site" description="Charge relay system" evidence="9">
    <location>
        <position position="242"/>
    </location>
</feature>
<sequence>MWRRALLTAATLTFCLADATAAGDYELVMHLKHRGLPELQKAFRQISDPDSARYLKFLSQTELATLVGATDQELEEARGWLLRLGAEPSSLRVSGLRDTMSARFSAPAGSANHGVGVEDRGGWWTQLGASQRPESVQFVVRRDHLTRSAASGEKGRRSVFKGLNSSFGEYTVPKIKAAYGMPVDLVAGNDTTLQMVWGPGTFGYSPLQLAAHKVAECPLLDLSKVHFDTANHGKSGGDNFGEGNLDVKMIASFGLNVKTIVSNTNTSASTEEGNGFGQAMLDFITDLAARKVVPHVLSLSLGSLSSGSCKLLCESVGKEGKFTEGECNDFLQTQRQVCMFISDDQTARINTAFQLLAVRGVSVFGSSGDGGSHYSFQPFSGGAIADALSEVSCKYQMPVFPTGSPYIVSVGGTMWKGDGSHPVAWEEDKTYGTGGGFSWQFGMPDWQKKAVAAYLVNTTGLPPASSFNKAGRAFPDISGVAVEGTSQSSPLVAGMFSMIVDKRLSKGLPALGFVSPRLWKVAAAYPGEAFLDVTEGGTALTCDNGFPAAPGWDAATGWGRPIWPGLLKHLGEDEVTADTLVI</sequence>
<feature type="binding site" evidence="9">
    <location>
        <position position="551"/>
    </location>
    <ligand>
        <name>Ca(2+)</name>
        <dbReference type="ChEBI" id="CHEBI:29108"/>
    </ligand>
</feature>
<keyword evidence="6" id="KW-0865">Zymogen</keyword>
<dbReference type="GO" id="GO:0008240">
    <property type="term" value="F:tripeptidyl-peptidase activity"/>
    <property type="evidence" value="ECO:0007669"/>
    <property type="project" value="TreeGrafter"/>
</dbReference>
<comment type="catalytic activity">
    <reaction evidence="7">
        <text>Hydrolysis of proteins with broad specificity for peptide bonds, and a preference for a large uncharged residue in P1. Hydrolyzes peptide amides.</text>
        <dbReference type="EC" id="3.4.21.62"/>
    </reaction>
</comment>
<dbReference type="OrthoDB" id="409122at2759"/>
<gene>
    <name evidence="12" type="ORF">PGLA1383_LOCUS43107</name>
</gene>
<evidence type="ECO:0000256" key="7">
    <source>
        <dbReference type="ARBA" id="ARBA00023529"/>
    </source>
</evidence>
<dbReference type="SUPFAM" id="SSF54897">
    <property type="entry name" value="Protease propeptides/inhibitors"/>
    <property type="match status" value="1"/>
</dbReference>
<dbReference type="AlphaFoldDB" id="A0A813GIY4"/>
<accession>A0A813GIY4</accession>
<protein>
    <recommendedName>
        <fullName evidence="8">subtilisin</fullName>
        <ecNumber evidence="8">3.4.21.62</ecNumber>
    </recommendedName>
</protein>
<reference evidence="12" key="1">
    <citation type="submission" date="2021-02" db="EMBL/GenBank/DDBJ databases">
        <authorList>
            <person name="Dougan E. K."/>
            <person name="Rhodes N."/>
            <person name="Thang M."/>
            <person name="Chan C."/>
        </authorList>
    </citation>
    <scope>NUCLEOTIDE SEQUENCE</scope>
</reference>
<dbReference type="EMBL" id="CAJNNV010028918">
    <property type="protein sequence ID" value="CAE8626146.1"/>
    <property type="molecule type" value="Genomic_DNA"/>
</dbReference>
<evidence type="ECO:0000259" key="11">
    <source>
        <dbReference type="PROSITE" id="PS51695"/>
    </source>
</evidence>
<proteinExistence type="predicted"/>
<organism evidence="12 13">
    <name type="scientific">Polarella glacialis</name>
    <name type="common">Dinoflagellate</name>
    <dbReference type="NCBI Taxonomy" id="89957"/>
    <lineage>
        <taxon>Eukaryota</taxon>
        <taxon>Sar</taxon>
        <taxon>Alveolata</taxon>
        <taxon>Dinophyceae</taxon>
        <taxon>Suessiales</taxon>
        <taxon>Suessiaceae</taxon>
        <taxon>Polarella</taxon>
    </lineage>
</organism>
<evidence type="ECO:0000313" key="12">
    <source>
        <dbReference type="EMBL" id="CAE8626146.1"/>
    </source>
</evidence>
<feature type="binding site" evidence="9">
    <location>
        <position position="533"/>
    </location>
    <ligand>
        <name>Ca(2+)</name>
        <dbReference type="ChEBI" id="CHEBI:29108"/>
    </ligand>
</feature>
<evidence type="ECO:0000256" key="10">
    <source>
        <dbReference type="SAM" id="SignalP"/>
    </source>
</evidence>
<comment type="caution">
    <text evidence="12">The sequence shown here is derived from an EMBL/GenBank/DDBJ whole genome shotgun (WGS) entry which is preliminary data.</text>
</comment>
<feature type="signal peptide" evidence="10">
    <location>
        <begin position="1"/>
        <end position="21"/>
    </location>
</feature>
<dbReference type="OMA" id="QRQVCMF"/>
<feature type="chain" id="PRO_5032382693" description="subtilisin" evidence="10">
    <location>
        <begin position="22"/>
        <end position="582"/>
    </location>
</feature>
<comment type="cofactor">
    <cofactor evidence="9">
        <name>Ca(2+)</name>
        <dbReference type="ChEBI" id="CHEBI:29108"/>
    </cofactor>
    <text evidence="9">Binds 1 Ca(2+) ion per subunit.</text>
</comment>
<feature type="binding site" evidence="9">
    <location>
        <position position="532"/>
    </location>
    <ligand>
        <name>Ca(2+)</name>
        <dbReference type="ChEBI" id="CHEBI:29108"/>
    </ligand>
</feature>
<keyword evidence="3 9" id="KW-0378">Hydrolase</keyword>
<dbReference type="SMART" id="SM00944">
    <property type="entry name" value="Pro-kuma_activ"/>
    <property type="match status" value="1"/>
</dbReference>
<feature type="binding site" evidence="9">
    <location>
        <position position="553"/>
    </location>
    <ligand>
        <name>Ca(2+)</name>
        <dbReference type="ChEBI" id="CHEBI:29108"/>
    </ligand>
</feature>
<dbReference type="InterPro" id="IPR050819">
    <property type="entry name" value="Tripeptidyl-peptidase_I"/>
</dbReference>
<dbReference type="InterPro" id="IPR023828">
    <property type="entry name" value="Peptidase_S8_Ser-AS"/>
</dbReference>
<dbReference type="InterPro" id="IPR015366">
    <property type="entry name" value="S53_propep"/>
</dbReference>
<evidence type="ECO:0000256" key="9">
    <source>
        <dbReference type="PROSITE-ProRule" id="PRU01032"/>
    </source>
</evidence>
<dbReference type="SUPFAM" id="SSF52743">
    <property type="entry name" value="Subtilisin-like"/>
    <property type="match status" value="1"/>
</dbReference>
<dbReference type="CDD" id="cd04056">
    <property type="entry name" value="Peptidases_S53"/>
    <property type="match status" value="1"/>
</dbReference>
<keyword evidence="1 9" id="KW-0645">Protease</keyword>
<dbReference type="PANTHER" id="PTHR14218">
    <property type="entry name" value="PROTEASE S8 TRIPEPTIDYL PEPTIDASE I CLN2"/>
    <property type="match status" value="1"/>
</dbReference>
<evidence type="ECO:0000256" key="2">
    <source>
        <dbReference type="ARBA" id="ARBA00022723"/>
    </source>
</evidence>
<dbReference type="EC" id="3.4.21.62" evidence="8"/>
<dbReference type="GO" id="GO:0046872">
    <property type="term" value="F:metal ion binding"/>
    <property type="evidence" value="ECO:0007669"/>
    <property type="project" value="UniProtKB-UniRule"/>
</dbReference>
<evidence type="ECO:0000256" key="3">
    <source>
        <dbReference type="ARBA" id="ARBA00022801"/>
    </source>
</evidence>
<dbReference type="PROSITE" id="PS51695">
    <property type="entry name" value="SEDOLISIN"/>
    <property type="match status" value="1"/>
</dbReference>
<keyword evidence="4 9" id="KW-0720">Serine protease</keyword>
<evidence type="ECO:0000256" key="5">
    <source>
        <dbReference type="ARBA" id="ARBA00022837"/>
    </source>
</evidence>
<feature type="active site" description="Charge relay system" evidence="9">
    <location>
        <position position="486"/>
    </location>
</feature>
<evidence type="ECO:0000256" key="4">
    <source>
        <dbReference type="ARBA" id="ARBA00022825"/>
    </source>
</evidence>
<dbReference type="PROSITE" id="PS00138">
    <property type="entry name" value="SUBTILASE_SER"/>
    <property type="match status" value="1"/>
</dbReference>
<keyword evidence="2 9" id="KW-0479">Metal-binding</keyword>
<dbReference type="PANTHER" id="PTHR14218:SF15">
    <property type="entry name" value="TRIPEPTIDYL-PEPTIDASE 1"/>
    <property type="match status" value="1"/>
</dbReference>
<dbReference type="InterPro" id="IPR030400">
    <property type="entry name" value="Sedolisin_dom"/>
</dbReference>
<keyword evidence="13" id="KW-1185">Reference proteome</keyword>
<dbReference type="Proteomes" id="UP000654075">
    <property type="component" value="Unassembled WGS sequence"/>
</dbReference>
<evidence type="ECO:0000313" key="13">
    <source>
        <dbReference type="Proteomes" id="UP000654075"/>
    </source>
</evidence>
<feature type="domain" description="Peptidase S53" evidence="11">
    <location>
        <begin position="166"/>
        <end position="573"/>
    </location>
</feature>
<keyword evidence="5 9" id="KW-0106">Calcium</keyword>
<feature type="active site" description="Charge relay system" evidence="9">
    <location>
        <position position="246"/>
    </location>
</feature>
<dbReference type="GO" id="GO:0004252">
    <property type="term" value="F:serine-type endopeptidase activity"/>
    <property type="evidence" value="ECO:0007669"/>
    <property type="project" value="UniProtKB-UniRule"/>
</dbReference>
<dbReference type="GO" id="GO:0006508">
    <property type="term" value="P:proteolysis"/>
    <property type="evidence" value="ECO:0007669"/>
    <property type="project" value="UniProtKB-KW"/>
</dbReference>